<dbReference type="Proteomes" id="UP000678679">
    <property type="component" value="Chromosome 2"/>
</dbReference>
<organism evidence="2 3">
    <name type="scientific">Flammeovirga yaeyamensis</name>
    <dbReference type="NCBI Taxonomy" id="367791"/>
    <lineage>
        <taxon>Bacteria</taxon>
        <taxon>Pseudomonadati</taxon>
        <taxon>Bacteroidota</taxon>
        <taxon>Cytophagia</taxon>
        <taxon>Cytophagales</taxon>
        <taxon>Flammeovirgaceae</taxon>
        <taxon>Flammeovirga</taxon>
    </lineage>
</organism>
<name>A0AAX1NCY4_9BACT</name>
<keyword evidence="1" id="KW-0812">Transmembrane</keyword>
<dbReference type="AlphaFoldDB" id="A0AAX1NCY4"/>
<keyword evidence="1" id="KW-1133">Transmembrane helix</keyword>
<dbReference type="RefSeq" id="WP_169663594.1">
    <property type="nucleotide sequence ID" value="NZ_CP076133.1"/>
</dbReference>
<evidence type="ECO:0000313" key="3">
    <source>
        <dbReference type="Proteomes" id="UP000678679"/>
    </source>
</evidence>
<dbReference type="EMBL" id="CP076133">
    <property type="protein sequence ID" value="QWG04100.1"/>
    <property type="molecule type" value="Genomic_DNA"/>
</dbReference>
<dbReference type="KEGG" id="fya:KMW28_24735"/>
<gene>
    <name evidence="2" type="ORF">KMW28_24735</name>
</gene>
<accession>A0AAX1NCY4</accession>
<sequence length="90" mass="10359">MGGKNKGYNIKDSIEFLLKSFKPERYIYLSVTILSIMLLGYLIYTMILRQDISNILAMLGPSGLITFTFSRVLKMWTDCIDLIKTDITKK</sequence>
<proteinExistence type="predicted"/>
<keyword evidence="1" id="KW-0472">Membrane</keyword>
<protein>
    <submittedName>
        <fullName evidence="2">Uncharacterized protein</fullName>
    </submittedName>
</protein>
<reference evidence="2 3" key="1">
    <citation type="submission" date="2021-05" db="EMBL/GenBank/DDBJ databases">
        <title>Comparative genomic studies on the polysaccharide-degrading batcterial strains of the Flammeovirga genus.</title>
        <authorList>
            <person name="Zewei F."/>
            <person name="Zheng Z."/>
            <person name="Yu L."/>
            <person name="Ruyue G."/>
            <person name="Yanhong M."/>
            <person name="Yuanyuan C."/>
            <person name="Jingyan G."/>
            <person name="Wenjun H."/>
        </authorList>
    </citation>
    <scope>NUCLEOTIDE SEQUENCE [LARGE SCALE GENOMIC DNA]</scope>
    <source>
        <strain evidence="2 3">NBRC:100898</strain>
    </source>
</reference>
<evidence type="ECO:0000313" key="2">
    <source>
        <dbReference type="EMBL" id="QWG04100.1"/>
    </source>
</evidence>
<keyword evidence="3" id="KW-1185">Reference proteome</keyword>
<feature type="transmembrane region" description="Helical" evidence="1">
    <location>
        <begin position="26"/>
        <end position="47"/>
    </location>
</feature>
<feature type="transmembrane region" description="Helical" evidence="1">
    <location>
        <begin position="53"/>
        <end position="73"/>
    </location>
</feature>
<evidence type="ECO:0000256" key="1">
    <source>
        <dbReference type="SAM" id="Phobius"/>
    </source>
</evidence>